<dbReference type="AlphaFoldDB" id="A0A1M7TNE4"/>
<sequence>MSSPDRPGVQPPQPIAPSAPDPAPQARPESGGPALAVVVKGYPRLSETFVAQELAALEERGFAFDIWSLRHPYDPKTHPLHARIRARPRYLPEYLYQEPLRVLRALRRARRLPGFGRALRVWLADLRRDPTPNRGRRFGQALALAAELPESVRFLYAHFLHTPASVARYAALMRGIGWGVSAHAKDIWTIPEWEKREKLAEARFCVTCTGSGAAHLRALAPDPARVGLLYHGLDLSRFPPPPARAPHDGPLRLLSVGRLVAKKGYDDLLAALARLPAGLEWRLTHVGGGPLADKLAAQARALGIAGRIAWLGKRDQTEVVALMREADLFVLPSKIAADGDRDGLPNVLMEAASQELPILSTRVSAIPEFIEDGVHGALVPPADPDALAAALARLAADPEERARMARAARVRLEAEFGMQAGIDALAARLEAALAEAEAGAAPGAGPTGAAPGAGPTGAAEGAGTGAAPDALAPEGAAPADRAADRAAEGPRPGGRAAGRAAGAGGQAAARRAGRAAPPGGRA</sequence>
<dbReference type="PANTHER" id="PTHR12526">
    <property type="entry name" value="GLYCOSYLTRANSFERASE"/>
    <property type="match status" value="1"/>
</dbReference>
<keyword evidence="4" id="KW-1185">Reference proteome</keyword>
<evidence type="ECO:0000259" key="2">
    <source>
        <dbReference type="Pfam" id="PF00534"/>
    </source>
</evidence>
<gene>
    <name evidence="3" type="ORF">SAMN05216200_10860</name>
</gene>
<feature type="region of interest" description="Disordered" evidence="1">
    <location>
        <begin position="440"/>
        <end position="522"/>
    </location>
</feature>
<name>A0A1M7TNE4_9RHOB</name>
<dbReference type="PANTHER" id="PTHR12526:SF636">
    <property type="entry name" value="BLL3647 PROTEIN"/>
    <property type="match status" value="1"/>
</dbReference>
<dbReference type="SUPFAM" id="SSF53756">
    <property type="entry name" value="UDP-Glycosyltransferase/glycogen phosphorylase"/>
    <property type="match status" value="1"/>
</dbReference>
<feature type="region of interest" description="Disordered" evidence="1">
    <location>
        <begin position="1"/>
        <end position="31"/>
    </location>
</feature>
<dbReference type="Pfam" id="PF00534">
    <property type="entry name" value="Glycos_transf_1"/>
    <property type="match status" value="1"/>
</dbReference>
<feature type="compositionally biased region" description="Low complexity" evidence="1">
    <location>
        <begin position="506"/>
        <end position="522"/>
    </location>
</feature>
<dbReference type="EMBL" id="FRDL01000008">
    <property type="protein sequence ID" value="SHN72262.1"/>
    <property type="molecule type" value="Genomic_DNA"/>
</dbReference>
<dbReference type="InterPro" id="IPR001296">
    <property type="entry name" value="Glyco_trans_1"/>
</dbReference>
<dbReference type="Gene3D" id="3.40.50.2000">
    <property type="entry name" value="Glycogen Phosphorylase B"/>
    <property type="match status" value="2"/>
</dbReference>
<dbReference type="Proteomes" id="UP000184066">
    <property type="component" value="Unassembled WGS sequence"/>
</dbReference>
<proteinExistence type="predicted"/>
<feature type="compositionally biased region" description="Gly residues" evidence="1">
    <location>
        <begin position="491"/>
        <end position="505"/>
    </location>
</feature>
<dbReference type="GO" id="GO:0016757">
    <property type="term" value="F:glycosyltransferase activity"/>
    <property type="evidence" value="ECO:0007669"/>
    <property type="project" value="InterPro"/>
</dbReference>
<organism evidence="3 4">
    <name type="scientific">Oceanicella actignis</name>
    <dbReference type="NCBI Taxonomy" id="1189325"/>
    <lineage>
        <taxon>Bacteria</taxon>
        <taxon>Pseudomonadati</taxon>
        <taxon>Pseudomonadota</taxon>
        <taxon>Alphaproteobacteria</taxon>
        <taxon>Rhodobacterales</taxon>
        <taxon>Paracoccaceae</taxon>
        <taxon>Oceanicella</taxon>
    </lineage>
</organism>
<accession>A0A1M7TNE4</accession>
<evidence type="ECO:0000313" key="3">
    <source>
        <dbReference type="EMBL" id="SHN72262.1"/>
    </source>
</evidence>
<protein>
    <submittedName>
        <fullName evidence="3">Glycosyltransferase involved in cell wall bisynthesis</fullName>
    </submittedName>
</protein>
<keyword evidence="3" id="KW-0808">Transferase</keyword>
<feature type="compositionally biased region" description="Low complexity" evidence="1">
    <location>
        <begin position="440"/>
        <end position="480"/>
    </location>
</feature>
<evidence type="ECO:0000313" key="4">
    <source>
        <dbReference type="Proteomes" id="UP000184066"/>
    </source>
</evidence>
<reference evidence="3 4" key="1">
    <citation type="submission" date="2016-12" db="EMBL/GenBank/DDBJ databases">
        <authorList>
            <person name="Song W.-J."/>
            <person name="Kurnit D.M."/>
        </authorList>
    </citation>
    <scope>NUCLEOTIDE SEQUENCE [LARGE SCALE GENOMIC DNA]</scope>
    <source>
        <strain evidence="3 4">CGMCC 1.10808</strain>
    </source>
</reference>
<dbReference type="STRING" id="1189325.SAMN04488119_10859"/>
<feature type="domain" description="Glycosyl transferase family 1" evidence="2">
    <location>
        <begin position="248"/>
        <end position="409"/>
    </location>
</feature>
<evidence type="ECO:0000256" key="1">
    <source>
        <dbReference type="SAM" id="MobiDB-lite"/>
    </source>
</evidence>
<feature type="compositionally biased region" description="Pro residues" evidence="1">
    <location>
        <begin position="9"/>
        <end position="25"/>
    </location>
</feature>